<comment type="subcellular location">
    <subcellularLocation>
        <location evidence="1">Cell membrane</location>
        <topology evidence="1">Single-pass type II membrane protein</topology>
    </subcellularLocation>
</comment>
<dbReference type="EMBL" id="WNVG01000959">
    <property type="protein sequence ID" value="MDZ5034825.1"/>
    <property type="molecule type" value="Genomic_DNA"/>
</dbReference>
<evidence type="ECO:0000256" key="8">
    <source>
        <dbReference type="ARBA" id="ARBA00023163"/>
    </source>
</evidence>
<evidence type="ECO:0000313" key="12">
    <source>
        <dbReference type="EMBL" id="MDZ5034825.1"/>
    </source>
</evidence>
<accession>A0AAW9J0L4</accession>
<dbReference type="InterPro" id="IPR004474">
    <property type="entry name" value="LytR_CpsA_psr"/>
</dbReference>
<evidence type="ECO:0000256" key="1">
    <source>
        <dbReference type="ARBA" id="ARBA00004401"/>
    </source>
</evidence>
<dbReference type="AlphaFoldDB" id="A0AAW9J0L4"/>
<comment type="similarity">
    <text evidence="2">Belongs to the LytR/CpsA/Psr (LCP) family.</text>
</comment>
<keyword evidence="8" id="KW-0804">Transcription</keyword>
<keyword evidence="7" id="KW-0472">Membrane</keyword>
<dbReference type="RefSeq" id="WP_322413215.1">
    <property type="nucleotide sequence ID" value="NZ_WNVG01000959.1"/>
</dbReference>
<evidence type="ECO:0000256" key="5">
    <source>
        <dbReference type="ARBA" id="ARBA00022989"/>
    </source>
</evidence>
<dbReference type="Proteomes" id="UP001289066">
    <property type="component" value="Unassembled WGS sequence"/>
</dbReference>
<dbReference type="PANTHER" id="PTHR33392:SF8">
    <property type="entry name" value="REGULATORY PROTEIN MSRR"/>
    <property type="match status" value="1"/>
</dbReference>
<keyword evidence="4" id="KW-0812">Transmembrane</keyword>
<evidence type="ECO:0000313" key="13">
    <source>
        <dbReference type="Proteomes" id="UP001289066"/>
    </source>
</evidence>
<evidence type="ECO:0000259" key="11">
    <source>
        <dbReference type="Pfam" id="PF03816"/>
    </source>
</evidence>
<reference evidence="12" key="1">
    <citation type="submission" date="2019-11" db="EMBL/GenBank/DDBJ databases">
        <title>Characterization of Clostridium perfringens isolates from swine manure treated agricultural soils.</title>
        <authorList>
            <person name="Wushke S.T."/>
        </authorList>
    </citation>
    <scope>NUCLEOTIDE SEQUENCE</scope>
    <source>
        <strain evidence="12">X15</strain>
    </source>
</reference>
<dbReference type="InterPro" id="IPR050922">
    <property type="entry name" value="LytR/CpsA/Psr_CW_biosynth"/>
</dbReference>
<evidence type="ECO:0000256" key="10">
    <source>
        <dbReference type="ARBA" id="ARBA00040752"/>
    </source>
</evidence>
<dbReference type="Pfam" id="PF03816">
    <property type="entry name" value="LytR_cpsA_psr"/>
    <property type="match status" value="1"/>
</dbReference>
<feature type="non-terminal residue" evidence="12">
    <location>
        <position position="1"/>
    </location>
</feature>
<feature type="non-terminal residue" evidence="12">
    <location>
        <position position="159"/>
    </location>
</feature>
<proteinExistence type="inferred from homology"/>
<keyword evidence="6" id="KW-0805">Transcription regulation</keyword>
<evidence type="ECO:0000256" key="7">
    <source>
        <dbReference type="ARBA" id="ARBA00023136"/>
    </source>
</evidence>
<comment type="function">
    <text evidence="9">Involved in SarA attenuation. Affects resistance to oxacillin and teicoplanin, as well as the synthesis of virulence factors.</text>
</comment>
<evidence type="ECO:0000256" key="4">
    <source>
        <dbReference type="ARBA" id="ARBA00022692"/>
    </source>
</evidence>
<dbReference type="PANTHER" id="PTHR33392">
    <property type="entry name" value="POLYISOPRENYL-TEICHOIC ACID--PEPTIDOGLYCAN TEICHOIC ACID TRANSFERASE TAGU"/>
    <property type="match status" value="1"/>
</dbReference>
<keyword evidence="3" id="KW-1003">Cell membrane</keyword>
<sequence length="159" mass="18002">YLYVRGKIYRKNKPTVVTDIETPVKPKEETIDYKEVDGITNVLLIGADGINFDSGDQRSDSMIIATLDSNNKKVKLTSLYRDALVYIPGYGEDKMNASFSLGGPELVMDTIRYNYDLNIEKYAMINFVGFEAIIDQIGGIDIDVQEYQLHELNKYIGID</sequence>
<dbReference type="NCBIfam" id="TIGR00350">
    <property type="entry name" value="lytR_cpsA_psr"/>
    <property type="match status" value="1"/>
</dbReference>
<comment type="caution">
    <text evidence="12">The sequence shown here is derived from an EMBL/GenBank/DDBJ whole genome shotgun (WGS) entry which is preliminary data.</text>
</comment>
<name>A0AAW9J0L4_CLOPF</name>
<evidence type="ECO:0000256" key="6">
    <source>
        <dbReference type="ARBA" id="ARBA00023015"/>
    </source>
</evidence>
<evidence type="ECO:0000256" key="9">
    <source>
        <dbReference type="ARBA" id="ARBA00037178"/>
    </source>
</evidence>
<evidence type="ECO:0000256" key="2">
    <source>
        <dbReference type="ARBA" id="ARBA00006068"/>
    </source>
</evidence>
<dbReference type="GO" id="GO:0005886">
    <property type="term" value="C:plasma membrane"/>
    <property type="evidence" value="ECO:0007669"/>
    <property type="project" value="UniProtKB-SubCell"/>
</dbReference>
<gene>
    <name evidence="12" type="ORF">GNF81_19230</name>
</gene>
<feature type="domain" description="Cell envelope-related transcriptional attenuator" evidence="11">
    <location>
        <begin position="58"/>
        <end position="148"/>
    </location>
</feature>
<evidence type="ECO:0000256" key="3">
    <source>
        <dbReference type="ARBA" id="ARBA00022475"/>
    </source>
</evidence>
<organism evidence="12 13">
    <name type="scientific">Clostridium perfringens</name>
    <dbReference type="NCBI Taxonomy" id="1502"/>
    <lineage>
        <taxon>Bacteria</taxon>
        <taxon>Bacillati</taxon>
        <taxon>Bacillota</taxon>
        <taxon>Clostridia</taxon>
        <taxon>Eubacteriales</taxon>
        <taxon>Clostridiaceae</taxon>
        <taxon>Clostridium</taxon>
    </lineage>
</organism>
<keyword evidence="5" id="KW-1133">Transmembrane helix</keyword>
<protein>
    <recommendedName>
        <fullName evidence="10">Regulatory protein MsrR</fullName>
    </recommendedName>
</protein>
<dbReference type="Gene3D" id="3.40.630.190">
    <property type="entry name" value="LCP protein"/>
    <property type="match status" value="1"/>
</dbReference>